<sequence length="100" mass="11773">MKKLFIFIMVFGLGAKYLQEVHGIDWYVDKNPTTQELTIGWIIGISGLVAGLTFIAKILGFGEGKEQEEYYYDDEGYQEEEDAEIYQQEVKITWWNDWYD</sequence>
<keyword evidence="1" id="KW-0472">Membrane</keyword>
<reference evidence="2 3" key="1">
    <citation type="submission" date="2024-09" db="EMBL/GenBank/DDBJ databases">
        <authorList>
            <person name="Sun Q."/>
            <person name="Mori K."/>
        </authorList>
    </citation>
    <scope>NUCLEOTIDE SEQUENCE [LARGE SCALE GENOMIC DNA]</scope>
    <source>
        <strain evidence="2 3">JCM 11201</strain>
    </source>
</reference>
<keyword evidence="1" id="KW-0812">Transmembrane</keyword>
<evidence type="ECO:0000313" key="2">
    <source>
        <dbReference type="EMBL" id="MFB9758785.1"/>
    </source>
</evidence>
<gene>
    <name evidence="2" type="ORF">ACFFMS_09845</name>
</gene>
<evidence type="ECO:0000313" key="3">
    <source>
        <dbReference type="Proteomes" id="UP001589609"/>
    </source>
</evidence>
<dbReference type="EMBL" id="JBHMAF010000040">
    <property type="protein sequence ID" value="MFB9758785.1"/>
    <property type="molecule type" value="Genomic_DNA"/>
</dbReference>
<proteinExistence type="predicted"/>
<evidence type="ECO:0000256" key="1">
    <source>
        <dbReference type="SAM" id="Phobius"/>
    </source>
</evidence>
<keyword evidence="1" id="KW-1133">Transmembrane helix</keyword>
<comment type="caution">
    <text evidence="2">The sequence shown here is derived from an EMBL/GenBank/DDBJ whole genome shotgun (WGS) entry which is preliminary data.</text>
</comment>
<organism evidence="2 3">
    <name type="scientific">Ectobacillus funiculus</name>
    <dbReference type="NCBI Taxonomy" id="137993"/>
    <lineage>
        <taxon>Bacteria</taxon>
        <taxon>Bacillati</taxon>
        <taxon>Bacillota</taxon>
        <taxon>Bacilli</taxon>
        <taxon>Bacillales</taxon>
        <taxon>Bacillaceae</taxon>
        <taxon>Ectobacillus</taxon>
    </lineage>
</organism>
<feature type="transmembrane region" description="Helical" evidence="1">
    <location>
        <begin position="39"/>
        <end position="59"/>
    </location>
</feature>
<accession>A0ABV5WDZ1</accession>
<keyword evidence="3" id="KW-1185">Reference proteome</keyword>
<dbReference type="Proteomes" id="UP001589609">
    <property type="component" value="Unassembled WGS sequence"/>
</dbReference>
<protein>
    <submittedName>
        <fullName evidence="2">Uncharacterized protein</fullName>
    </submittedName>
</protein>
<name>A0ABV5WDZ1_9BACI</name>